<protein>
    <recommendedName>
        <fullName evidence="3">G domain-containing protein</fullName>
    </recommendedName>
</protein>
<dbReference type="AlphaFoldDB" id="A0A8K0SGZ0"/>
<dbReference type="Proteomes" id="UP000813444">
    <property type="component" value="Unassembled WGS sequence"/>
</dbReference>
<evidence type="ECO:0000313" key="2">
    <source>
        <dbReference type="Proteomes" id="UP000813444"/>
    </source>
</evidence>
<dbReference type="InterPro" id="IPR027417">
    <property type="entry name" value="P-loop_NTPase"/>
</dbReference>
<dbReference type="PANTHER" id="PTHR31594:SF14">
    <property type="entry name" value="FIBRONECTIN TYPE-III DOMAIN-CONTAINING PROTEIN"/>
    <property type="match status" value="1"/>
</dbReference>
<evidence type="ECO:0000313" key="1">
    <source>
        <dbReference type="EMBL" id="KAH7303384.1"/>
    </source>
</evidence>
<organism evidence="1 2">
    <name type="scientific">Stachybotrys elegans</name>
    <dbReference type="NCBI Taxonomy" id="80388"/>
    <lineage>
        <taxon>Eukaryota</taxon>
        <taxon>Fungi</taxon>
        <taxon>Dikarya</taxon>
        <taxon>Ascomycota</taxon>
        <taxon>Pezizomycotina</taxon>
        <taxon>Sordariomycetes</taxon>
        <taxon>Hypocreomycetidae</taxon>
        <taxon>Hypocreales</taxon>
        <taxon>Stachybotryaceae</taxon>
        <taxon>Stachybotrys</taxon>
    </lineage>
</organism>
<dbReference type="CDD" id="cd00882">
    <property type="entry name" value="Ras_like_GTPase"/>
    <property type="match status" value="1"/>
</dbReference>
<sequence length="1260" mass="140829">MLLPSLGEDVQLGMLYDARTGQLFADSSLWSNDIVNTKQELDDKVQNVEYTYTETIDEARRSIGLNMEGAIALDLGMIKAVGSAKYLNDTKSTSHEARVDVSCTVIRRTRRIPQATLAAMQFDSKFDDDRLTHVVGEVVEGGTATLSFTQPCSSEEEVKNVQGSLKMALKCLPITEVDGDSKLNNSSHENVKVTYSGALIEQVTGIEDARRVAEEMPEKLGEQLNTLSFKLYPLDLLDGSARRHIRALDASLVSDVDAAIKSCRDTLLHLKELQELDVFRQSFPIIKDQIFNMESVFRSTMTNFENIARHLLPRLRDGVTDYDASFNEMRSALALFHQRLGIVCQFIRKKRTEADILTETISLLLTKGFENDLGAAKPPSKVVNGATRLLLSWSGKAISQAHHPLEMKVQASDLGDLSSQDSDDEDDNDEWFESQQSVANILESCNVLLEQKSRCHTNVTFGVTSVEKAYRPGKTKRVKASLGDILLEKEGKLLIVTGMLPQKPTAPSVTVIEQSIKVDWFKDRSEEQDQAIPTTGFKVTFRPMPNREKDGPLSSLAANESTQYISCGPDETRTRIDRTNLGTKLHDDCDYEITLTLETIVGSSVCSDHVIERTKALPSVADQMIRYHQANREILSHAPSPHISWELCDDRGTPTLYLGLTVIATRMCSDPRFQKEVAVRILDVATEFDKATPAADIQDTERTAVAVFAGSSGHGKTTQINAFISFLLGGKPSDSARVMVVDDRLADQSGSVTQCVMCYRIRPFSPLFEGKTLLIVDTPGFGDSRGWRRDAFTTAAMSDFFGTVSHVNGIFFTCRANEARTTFLSPISTYVFSLFAKNIEHCLRTVYTFSDAGSPLAREALRRLRWPVIEHREVEANNAWFTATLDAENKAKVRDWWMMSVKAQDRLKDMILRMGPEPTDSSATLSRKRITLEQRCELVERKILQTADDARSLIAKLDSLAEAVGKAPNEKILVMEKKVFHRDISEGLYTTLCTTCNRTCHEVCGIADDSRKARCVAMSDGKCTVCKDRCRWQDHKNATFVIDVKDVETYVVPDELIQEWNNANNTLEGALLGAMDEYMELQEELRLDITYLADLTAEIKKTAIMHDPAALINYLECLIRTSKARGAPAEQLVQLTTAKNTLILIREVKDRGTRATTESRVLINVLGAVRKEMSKRMVMTASRRQKEESKPCTMYNNLLQTMPEEIKEKAPPLLERGSWRKWRQGALYRENLKAVIKLVKVVLRDGGVVAAIAAQSVNLN</sequence>
<reference evidence="1" key="1">
    <citation type="journal article" date="2021" name="Nat. Commun.">
        <title>Genetic determinants of endophytism in the Arabidopsis root mycobiome.</title>
        <authorList>
            <person name="Mesny F."/>
            <person name="Miyauchi S."/>
            <person name="Thiergart T."/>
            <person name="Pickel B."/>
            <person name="Atanasova L."/>
            <person name="Karlsson M."/>
            <person name="Huettel B."/>
            <person name="Barry K.W."/>
            <person name="Haridas S."/>
            <person name="Chen C."/>
            <person name="Bauer D."/>
            <person name="Andreopoulos W."/>
            <person name="Pangilinan J."/>
            <person name="LaButti K."/>
            <person name="Riley R."/>
            <person name="Lipzen A."/>
            <person name="Clum A."/>
            <person name="Drula E."/>
            <person name="Henrissat B."/>
            <person name="Kohler A."/>
            <person name="Grigoriev I.V."/>
            <person name="Martin F.M."/>
            <person name="Hacquard S."/>
        </authorList>
    </citation>
    <scope>NUCLEOTIDE SEQUENCE</scope>
    <source>
        <strain evidence="1">MPI-CAGE-CH-0235</strain>
    </source>
</reference>
<dbReference type="PANTHER" id="PTHR31594">
    <property type="entry name" value="AIG1-TYPE G DOMAIN-CONTAINING PROTEIN"/>
    <property type="match status" value="1"/>
</dbReference>
<dbReference type="SUPFAM" id="SSF52540">
    <property type="entry name" value="P-loop containing nucleoside triphosphate hydrolases"/>
    <property type="match status" value="1"/>
</dbReference>
<dbReference type="EMBL" id="JAGPNK010000034">
    <property type="protein sequence ID" value="KAH7303384.1"/>
    <property type="molecule type" value="Genomic_DNA"/>
</dbReference>
<name>A0A8K0SGZ0_9HYPO</name>
<accession>A0A8K0SGZ0</accession>
<dbReference type="OrthoDB" id="8954335at2759"/>
<dbReference type="Gene3D" id="3.40.50.300">
    <property type="entry name" value="P-loop containing nucleotide triphosphate hydrolases"/>
    <property type="match status" value="1"/>
</dbReference>
<keyword evidence="2" id="KW-1185">Reference proteome</keyword>
<proteinExistence type="predicted"/>
<dbReference type="InterPro" id="IPR052090">
    <property type="entry name" value="Cytolytic_pore-forming_toxin"/>
</dbReference>
<comment type="caution">
    <text evidence="1">The sequence shown here is derived from an EMBL/GenBank/DDBJ whole genome shotgun (WGS) entry which is preliminary data.</text>
</comment>
<evidence type="ECO:0008006" key="3">
    <source>
        <dbReference type="Google" id="ProtNLM"/>
    </source>
</evidence>
<gene>
    <name evidence="1" type="ORF">B0I35DRAFT_365004</name>
</gene>